<sequence length="9" mass="949">MGQSIEEVG</sequence>
<name>A0A4Y2N720_ARAVE</name>
<keyword evidence="2" id="KW-1185">Reference proteome</keyword>
<organism evidence="1 2">
    <name type="scientific">Araneus ventricosus</name>
    <name type="common">Orbweaver spider</name>
    <name type="synonym">Epeira ventricosa</name>
    <dbReference type="NCBI Taxonomy" id="182803"/>
    <lineage>
        <taxon>Eukaryota</taxon>
        <taxon>Metazoa</taxon>
        <taxon>Ecdysozoa</taxon>
        <taxon>Arthropoda</taxon>
        <taxon>Chelicerata</taxon>
        <taxon>Arachnida</taxon>
        <taxon>Araneae</taxon>
        <taxon>Araneomorphae</taxon>
        <taxon>Entelegynae</taxon>
        <taxon>Araneoidea</taxon>
        <taxon>Araneidae</taxon>
        <taxon>Araneus</taxon>
    </lineage>
</organism>
<feature type="non-terminal residue" evidence="1">
    <location>
        <position position="9"/>
    </location>
</feature>
<evidence type="ECO:0000313" key="1">
    <source>
        <dbReference type="EMBL" id="GBN33626.1"/>
    </source>
</evidence>
<proteinExistence type="predicted"/>
<reference evidence="1 2" key="1">
    <citation type="journal article" date="2019" name="Sci. Rep.">
        <title>Orb-weaving spider Araneus ventricosus genome elucidates the spidroin gene catalogue.</title>
        <authorList>
            <person name="Kono N."/>
            <person name="Nakamura H."/>
            <person name="Ohtoshi R."/>
            <person name="Moran D.A.P."/>
            <person name="Shinohara A."/>
            <person name="Yoshida Y."/>
            <person name="Fujiwara M."/>
            <person name="Mori M."/>
            <person name="Tomita M."/>
            <person name="Arakawa K."/>
        </authorList>
    </citation>
    <scope>NUCLEOTIDE SEQUENCE [LARGE SCALE GENOMIC DNA]</scope>
</reference>
<gene>
    <name evidence="1" type="ORF">AVEN_36888_1</name>
</gene>
<comment type="caution">
    <text evidence="1">The sequence shown here is derived from an EMBL/GenBank/DDBJ whole genome shotgun (WGS) entry which is preliminary data.</text>
</comment>
<dbReference type="Proteomes" id="UP000499080">
    <property type="component" value="Unassembled WGS sequence"/>
</dbReference>
<accession>A0A4Y2N720</accession>
<dbReference type="EMBL" id="BGPR01285300">
    <property type="protein sequence ID" value="GBN33626.1"/>
    <property type="molecule type" value="Genomic_DNA"/>
</dbReference>
<evidence type="ECO:0000313" key="2">
    <source>
        <dbReference type="Proteomes" id="UP000499080"/>
    </source>
</evidence>
<protein>
    <submittedName>
        <fullName evidence="1">Uncharacterized protein</fullName>
    </submittedName>
</protein>